<feature type="region of interest" description="Disordered" evidence="1">
    <location>
        <begin position="445"/>
        <end position="488"/>
    </location>
</feature>
<dbReference type="InterPro" id="IPR036388">
    <property type="entry name" value="WH-like_DNA-bd_sf"/>
</dbReference>
<feature type="region of interest" description="Disordered" evidence="1">
    <location>
        <begin position="189"/>
        <end position="230"/>
    </location>
</feature>
<evidence type="ECO:0000313" key="3">
    <source>
        <dbReference type="Proteomes" id="UP001595683"/>
    </source>
</evidence>
<proteinExistence type="predicted"/>
<feature type="compositionally biased region" description="Basic and acidic residues" evidence="1">
    <location>
        <begin position="202"/>
        <end position="215"/>
    </location>
</feature>
<feature type="region of interest" description="Disordered" evidence="1">
    <location>
        <begin position="153"/>
        <end position="176"/>
    </location>
</feature>
<evidence type="ECO:0000256" key="1">
    <source>
        <dbReference type="SAM" id="MobiDB-lite"/>
    </source>
</evidence>
<dbReference type="RefSeq" id="WP_191325919.1">
    <property type="nucleotide sequence ID" value="NZ_BMZP01000024.1"/>
</dbReference>
<dbReference type="Proteomes" id="UP001595683">
    <property type="component" value="Unassembled WGS sequence"/>
</dbReference>
<comment type="caution">
    <text evidence="2">The sequence shown here is derived from an EMBL/GenBank/DDBJ whole genome shotgun (WGS) entry which is preliminary data.</text>
</comment>
<evidence type="ECO:0000313" key="2">
    <source>
        <dbReference type="EMBL" id="MFC3673550.1"/>
    </source>
</evidence>
<feature type="compositionally biased region" description="Polar residues" evidence="1">
    <location>
        <begin position="158"/>
        <end position="176"/>
    </location>
</feature>
<reference evidence="3" key="1">
    <citation type="journal article" date="2019" name="Int. J. Syst. Evol. Microbiol.">
        <title>The Global Catalogue of Microorganisms (GCM) 10K type strain sequencing project: providing services to taxonomists for standard genome sequencing and annotation.</title>
        <authorList>
            <consortium name="The Broad Institute Genomics Platform"/>
            <consortium name="The Broad Institute Genome Sequencing Center for Infectious Disease"/>
            <person name="Wu L."/>
            <person name="Ma J."/>
        </authorList>
    </citation>
    <scope>NUCLEOTIDE SEQUENCE [LARGE SCALE GENOMIC DNA]</scope>
    <source>
        <strain evidence="3">KCTC 42224</strain>
    </source>
</reference>
<name>A0ABV7V830_9SPHN</name>
<gene>
    <name evidence="2" type="ORF">ACFOOT_19180</name>
</gene>
<protein>
    <recommendedName>
        <fullName evidence="4">Replication protein</fullName>
    </recommendedName>
</protein>
<sequence length="488" mass="54629">MRVRPAPDVRRNFPILLLRRSQEINMTGKIIDFVSHAEAAKAVPLQAKLEAYQRVIREWSGHLTVNEFVVLIAVTDRTIGWGKREARFRVSALLSGDTVYARLPIKRTAIFDALASLEAKGVIHRRRDRSRPDHVHFRVNINWKPGTASLLEYPEGTESGSATRTNPSAIRTGQSATRTLYTVSDTVIENGSQERAVPARSATEEKFCPGKEERPQPQTPSPRPRKPLADPVTLIREKAANAQAIERARQADEKAGRTSPSPATKLVIIEGAWRDAILEAFPHNVIPVWGVREKAQAKQAAAKFLHHNQITFPAFVAWAATNWTAIMRKQFKWMTKSPPPAVPAWGFFIAQLHQFAECWGERKLEAWLSDTDRTEIEKAMGRGATWEQAVAQLSEAKAKGVLRQEMDKRELDVRIREAAAELKMARAQKLADYAGNAPVHPRSRAAMRMKREAEQAANPLPPPEPTQGDFTGFVPAPLLPEKCPFDDE</sequence>
<dbReference type="EMBL" id="JBHRYE010000048">
    <property type="protein sequence ID" value="MFC3673550.1"/>
    <property type="molecule type" value="Genomic_DNA"/>
</dbReference>
<accession>A0ABV7V830</accession>
<dbReference type="Gene3D" id="1.10.10.10">
    <property type="entry name" value="Winged helix-like DNA-binding domain superfamily/Winged helix DNA-binding domain"/>
    <property type="match status" value="1"/>
</dbReference>
<keyword evidence="3" id="KW-1185">Reference proteome</keyword>
<evidence type="ECO:0008006" key="4">
    <source>
        <dbReference type="Google" id="ProtNLM"/>
    </source>
</evidence>
<organism evidence="2 3">
    <name type="scientific">Novosphingobium pokkalii</name>
    <dbReference type="NCBI Taxonomy" id="1770194"/>
    <lineage>
        <taxon>Bacteria</taxon>
        <taxon>Pseudomonadati</taxon>
        <taxon>Pseudomonadota</taxon>
        <taxon>Alphaproteobacteria</taxon>
        <taxon>Sphingomonadales</taxon>
        <taxon>Sphingomonadaceae</taxon>
        <taxon>Novosphingobium</taxon>
    </lineage>
</organism>